<sequence length="87" mass="10531">MVKKLRLSFEKGGAHCVFPRTLCLSVVDLSRIRGGRSRDRNREYYEFNFSGRHFRSQQRLRNSFLVVIEYDLATRHSWKIRIVIDRW</sequence>
<gene>
    <name evidence="1" type="ORF">ALC53_01522</name>
</gene>
<proteinExistence type="predicted"/>
<reference evidence="1 2" key="1">
    <citation type="submission" date="2015-09" db="EMBL/GenBank/DDBJ databases">
        <title>Atta colombica WGS genome.</title>
        <authorList>
            <person name="Nygaard S."/>
            <person name="Hu H."/>
            <person name="Boomsma J."/>
            <person name="Zhang G."/>
        </authorList>
    </citation>
    <scope>NUCLEOTIDE SEQUENCE [LARGE SCALE GENOMIC DNA]</scope>
    <source>
        <strain evidence="1">Treedump-2</strain>
        <tissue evidence="1">Whole body</tissue>
    </source>
</reference>
<evidence type="ECO:0000313" key="1">
    <source>
        <dbReference type="EMBL" id="KYM91454.1"/>
    </source>
</evidence>
<evidence type="ECO:0000313" key="2">
    <source>
        <dbReference type="Proteomes" id="UP000078540"/>
    </source>
</evidence>
<accession>A0A195BTQ3</accession>
<dbReference type="EMBL" id="KQ976407">
    <property type="protein sequence ID" value="KYM91454.1"/>
    <property type="molecule type" value="Genomic_DNA"/>
</dbReference>
<name>A0A195BTQ3_9HYME</name>
<dbReference type="AlphaFoldDB" id="A0A195BTQ3"/>
<organism evidence="1 2">
    <name type="scientific">Atta colombica</name>
    <dbReference type="NCBI Taxonomy" id="520822"/>
    <lineage>
        <taxon>Eukaryota</taxon>
        <taxon>Metazoa</taxon>
        <taxon>Ecdysozoa</taxon>
        <taxon>Arthropoda</taxon>
        <taxon>Hexapoda</taxon>
        <taxon>Insecta</taxon>
        <taxon>Pterygota</taxon>
        <taxon>Neoptera</taxon>
        <taxon>Endopterygota</taxon>
        <taxon>Hymenoptera</taxon>
        <taxon>Apocrita</taxon>
        <taxon>Aculeata</taxon>
        <taxon>Formicoidea</taxon>
        <taxon>Formicidae</taxon>
        <taxon>Myrmicinae</taxon>
        <taxon>Atta</taxon>
    </lineage>
</organism>
<dbReference type="Proteomes" id="UP000078540">
    <property type="component" value="Unassembled WGS sequence"/>
</dbReference>
<keyword evidence="2" id="KW-1185">Reference proteome</keyword>
<protein>
    <submittedName>
        <fullName evidence="1">Uncharacterized protein</fullName>
    </submittedName>
</protein>